<protein>
    <submittedName>
        <fullName evidence="1">Uncharacterized protein</fullName>
    </submittedName>
</protein>
<dbReference type="PANTHER" id="PTHR11062:SF300">
    <property type="entry name" value="EXOSTOSIN GT47 DOMAIN-CONTAINING PROTEIN"/>
    <property type="match status" value="1"/>
</dbReference>
<evidence type="ECO:0000313" key="2">
    <source>
        <dbReference type="Proteomes" id="UP000607653"/>
    </source>
</evidence>
<dbReference type="AlphaFoldDB" id="A0A822XV16"/>
<comment type="caution">
    <text evidence="1">The sequence shown here is derived from an EMBL/GenBank/DDBJ whole genome shotgun (WGS) entry which is preliminary data.</text>
</comment>
<dbReference type="EMBL" id="DUZY01000001">
    <property type="protein sequence ID" value="DAD23822.1"/>
    <property type="molecule type" value="Genomic_DNA"/>
</dbReference>
<keyword evidence="2" id="KW-1185">Reference proteome</keyword>
<gene>
    <name evidence="1" type="ORF">HUJ06_025285</name>
</gene>
<name>A0A822XV16_NELNU</name>
<organism evidence="1 2">
    <name type="scientific">Nelumbo nucifera</name>
    <name type="common">Sacred lotus</name>
    <dbReference type="NCBI Taxonomy" id="4432"/>
    <lineage>
        <taxon>Eukaryota</taxon>
        <taxon>Viridiplantae</taxon>
        <taxon>Streptophyta</taxon>
        <taxon>Embryophyta</taxon>
        <taxon>Tracheophyta</taxon>
        <taxon>Spermatophyta</taxon>
        <taxon>Magnoliopsida</taxon>
        <taxon>Proteales</taxon>
        <taxon>Nelumbonaceae</taxon>
        <taxon>Nelumbo</taxon>
    </lineage>
</organism>
<dbReference type="InterPro" id="IPR004263">
    <property type="entry name" value="Exostosin"/>
</dbReference>
<proteinExistence type="predicted"/>
<sequence length="175" mass="19762">MSITVVKGGHSKLQRLEANLARARALIRKASQNQTSPLQSGEDYIPQGTIYHNAHEFHRSYLEMEKLFKIFVYEDGDPPLFHNGPCKGIYSTEGRFIHQIEINKQFLRTRDPARALVYFLPISIARSVQLLYVPDSRDIGPIKRIAIMLMPLLPNIPTGIEASVLIISCFLVTTG</sequence>
<reference evidence="1 2" key="1">
    <citation type="journal article" date="2020" name="Mol. Biol. Evol.">
        <title>Distinct Expression and Methylation Patterns for Genes with Different Fates following a Single Whole-Genome Duplication in Flowering Plants.</title>
        <authorList>
            <person name="Shi T."/>
            <person name="Rahmani R.S."/>
            <person name="Gugger P.F."/>
            <person name="Wang M."/>
            <person name="Li H."/>
            <person name="Zhang Y."/>
            <person name="Li Z."/>
            <person name="Wang Q."/>
            <person name="Van de Peer Y."/>
            <person name="Marchal K."/>
            <person name="Chen J."/>
        </authorList>
    </citation>
    <scope>NUCLEOTIDE SEQUENCE [LARGE SCALE GENOMIC DNA]</scope>
    <source>
        <tissue evidence="1">Leaf</tissue>
    </source>
</reference>
<dbReference type="PANTHER" id="PTHR11062">
    <property type="entry name" value="EXOSTOSIN HEPARAN SULFATE GLYCOSYLTRANSFERASE -RELATED"/>
    <property type="match status" value="1"/>
</dbReference>
<dbReference type="Proteomes" id="UP000607653">
    <property type="component" value="Unassembled WGS sequence"/>
</dbReference>
<dbReference type="GO" id="GO:0016757">
    <property type="term" value="F:glycosyltransferase activity"/>
    <property type="evidence" value="ECO:0007669"/>
    <property type="project" value="InterPro"/>
</dbReference>
<evidence type="ECO:0000313" key="1">
    <source>
        <dbReference type="EMBL" id="DAD23822.1"/>
    </source>
</evidence>
<accession>A0A822XV16</accession>